<comment type="caution">
    <text evidence="1">The sequence shown here is derived from an EMBL/GenBank/DDBJ whole genome shotgun (WGS) entry which is preliminary data.</text>
</comment>
<name>X1PZS0_9ZZZZ</name>
<dbReference type="EMBL" id="BARV01041115">
    <property type="protein sequence ID" value="GAI47981.1"/>
    <property type="molecule type" value="Genomic_DNA"/>
</dbReference>
<evidence type="ECO:0000313" key="1">
    <source>
        <dbReference type="EMBL" id="GAI47981.1"/>
    </source>
</evidence>
<dbReference type="Gene3D" id="3.40.50.12780">
    <property type="entry name" value="N-terminal domain of ligase-like"/>
    <property type="match status" value="1"/>
</dbReference>
<gene>
    <name evidence="1" type="ORF">S06H3_62388</name>
</gene>
<sequence>PPFISGTMPFKLLENTGNLGTPVEILAFSPEYVQDGFGLLLKRPPTAIIGTPSITLRMADEVAINTPIILKARAEMEKSMKLRVAAFATKLKKIYPKNIFKDMKYGFFGGESLDPFRKAIEDKWGLEAFDIYAFTEGFGWRV</sequence>
<feature type="non-terminal residue" evidence="1">
    <location>
        <position position="1"/>
    </location>
</feature>
<proteinExistence type="predicted"/>
<protein>
    <submittedName>
        <fullName evidence="1">Uncharacterized protein</fullName>
    </submittedName>
</protein>
<accession>X1PZS0</accession>
<dbReference type="InterPro" id="IPR042099">
    <property type="entry name" value="ANL_N_sf"/>
</dbReference>
<reference evidence="1" key="1">
    <citation type="journal article" date="2014" name="Front. Microbiol.">
        <title>High frequency of phylogenetically diverse reductive dehalogenase-homologous genes in deep subseafloor sedimentary metagenomes.</title>
        <authorList>
            <person name="Kawai M."/>
            <person name="Futagami T."/>
            <person name="Toyoda A."/>
            <person name="Takaki Y."/>
            <person name="Nishi S."/>
            <person name="Hori S."/>
            <person name="Arai W."/>
            <person name="Tsubouchi T."/>
            <person name="Morono Y."/>
            <person name="Uchiyama I."/>
            <person name="Ito T."/>
            <person name="Fujiyama A."/>
            <person name="Inagaki F."/>
            <person name="Takami H."/>
        </authorList>
    </citation>
    <scope>NUCLEOTIDE SEQUENCE</scope>
    <source>
        <strain evidence="1">Expedition CK06-06</strain>
    </source>
</reference>
<organism evidence="1">
    <name type="scientific">marine sediment metagenome</name>
    <dbReference type="NCBI Taxonomy" id="412755"/>
    <lineage>
        <taxon>unclassified sequences</taxon>
        <taxon>metagenomes</taxon>
        <taxon>ecological metagenomes</taxon>
    </lineage>
</organism>
<dbReference type="AlphaFoldDB" id="X1PZS0"/>